<dbReference type="InterPro" id="IPR010791">
    <property type="entry name" value="AttH_dom"/>
</dbReference>
<evidence type="ECO:0000259" key="1">
    <source>
        <dbReference type="Pfam" id="PF07143"/>
    </source>
</evidence>
<dbReference type="HOGENOM" id="CLU_040626_1_0_4"/>
<evidence type="ECO:0000313" key="2">
    <source>
        <dbReference type="EMBL" id="ABD69251.1"/>
    </source>
</evidence>
<sequence length="392" mass="43236">MRPEPPGLLRRHLLATGLGAALWPWPGLAQTNETPVLQRRVLQAPRDLGSHPDYAIEWWYLTGYASSGTREFGFQVTFFRSRVPATQAMRSRFAARQLIFAHAAVTDVQGKKLWHDQRIARASGATEIDSAAASDTDTELRLRDWSLKREAILAAPLAKPGVNVGDGLRSGYRARVAGNDFQLDLQCTETQSWLLQGDSGLSRKGPQAAQASYYYSLPQLALSGQIKLQGQQFQLDTAAPNAAWLDHEWSQSLLSPQAVGWDWIGINLIDGSALTAFRLRDATGGAVWDGGSFRAATRGAPARAFAPGEVVFEPLRYWRSPVTQARYPVAWRVHTPVAVYRVQALIDDQELDSRNSTGAVYWEGLSELLDSQGQRVGRGYLEMTGYAGALRL</sequence>
<gene>
    <name evidence="2" type="ordered locus">Rfer_1519</name>
</gene>
<reference evidence="3" key="1">
    <citation type="submission" date="2006-02" db="EMBL/GenBank/DDBJ databases">
        <title>Complete sequence of chromosome of Rhodoferax ferrireducens DSM 15236.</title>
        <authorList>
            <person name="Copeland A."/>
            <person name="Lucas S."/>
            <person name="Lapidus A."/>
            <person name="Barry K."/>
            <person name="Detter J.C."/>
            <person name="Glavina del Rio T."/>
            <person name="Hammon N."/>
            <person name="Israni S."/>
            <person name="Pitluck S."/>
            <person name="Brettin T."/>
            <person name="Bruce D."/>
            <person name="Han C."/>
            <person name="Tapia R."/>
            <person name="Gilna P."/>
            <person name="Kiss H."/>
            <person name="Schmutz J."/>
            <person name="Larimer F."/>
            <person name="Land M."/>
            <person name="Kyrpides N."/>
            <person name="Ivanova N."/>
            <person name="Richardson P."/>
        </authorList>
    </citation>
    <scope>NUCLEOTIDE SEQUENCE [LARGE SCALE GENOMIC DNA]</scope>
    <source>
        <strain evidence="3">ATCC BAA-621 / DSM 15236 / T118</strain>
    </source>
</reference>
<dbReference type="STRING" id="338969.Rfer_1519"/>
<dbReference type="PANTHER" id="PTHR38591">
    <property type="entry name" value="HYDROLASE"/>
    <property type="match status" value="1"/>
</dbReference>
<dbReference type="Pfam" id="PF17186">
    <property type="entry name" value="Lipocalin_9"/>
    <property type="match status" value="1"/>
</dbReference>
<feature type="domain" description="AttH" evidence="1">
    <location>
        <begin position="56"/>
        <end position="251"/>
    </location>
</feature>
<dbReference type="AlphaFoldDB" id="Q21YA2"/>
<dbReference type="eggNOG" id="COG5621">
    <property type="taxonomic scope" value="Bacteria"/>
</dbReference>
<organism evidence="2 3">
    <name type="scientific">Albidiferax ferrireducens (strain ATCC BAA-621 / DSM 15236 / T118)</name>
    <name type="common">Rhodoferax ferrireducens</name>
    <dbReference type="NCBI Taxonomy" id="338969"/>
    <lineage>
        <taxon>Bacteria</taxon>
        <taxon>Pseudomonadati</taxon>
        <taxon>Pseudomonadota</taxon>
        <taxon>Betaproteobacteria</taxon>
        <taxon>Burkholderiales</taxon>
        <taxon>Comamonadaceae</taxon>
        <taxon>Rhodoferax</taxon>
    </lineage>
</organism>
<dbReference type="OrthoDB" id="9770826at2"/>
<dbReference type="InterPro" id="IPR023374">
    <property type="entry name" value="AttH-like_dom_sf"/>
</dbReference>
<evidence type="ECO:0000313" key="3">
    <source>
        <dbReference type="Proteomes" id="UP000008332"/>
    </source>
</evidence>
<proteinExistence type="predicted"/>
<keyword evidence="3" id="KW-1185">Reference proteome</keyword>
<dbReference type="Proteomes" id="UP000008332">
    <property type="component" value="Chromosome"/>
</dbReference>
<dbReference type="PANTHER" id="PTHR38591:SF1">
    <property type="entry name" value="BLL1000 PROTEIN"/>
    <property type="match status" value="1"/>
</dbReference>
<dbReference type="RefSeq" id="WP_011463819.1">
    <property type="nucleotide sequence ID" value="NC_007908.1"/>
</dbReference>
<accession>Q21YA2</accession>
<name>Q21YA2_ALBFT</name>
<dbReference type="EMBL" id="CP000267">
    <property type="protein sequence ID" value="ABD69251.1"/>
    <property type="molecule type" value="Genomic_DNA"/>
</dbReference>
<protein>
    <submittedName>
        <fullName evidence="2">Putative AttH</fullName>
    </submittedName>
</protein>
<dbReference type="Gene3D" id="2.40.370.10">
    <property type="entry name" value="AttH-like domain"/>
    <property type="match status" value="2"/>
</dbReference>
<dbReference type="KEGG" id="rfr:Rfer_1519"/>
<dbReference type="SUPFAM" id="SSF159245">
    <property type="entry name" value="AttH-like"/>
    <property type="match status" value="1"/>
</dbReference>
<dbReference type="Pfam" id="PF07143">
    <property type="entry name" value="CrtC"/>
    <property type="match status" value="1"/>
</dbReference>